<dbReference type="KEGG" id="cagg:HYG79_07805"/>
<keyword evidence="1" id="KW-0472">Membrane</keyword>
<name>A0A7H9APC0_9FLAO</name>
<organism evidence="2 3">
    <name type="scientific">Costertonia aggregata</name>
    <dbReference type="NCBI Taxonomy" id="343403"/>
    <lineage>
        <taxon>Bacteria</taxon>
        <taxon>Pseudomonadati</taxon>
        <taxon>Bacteroidota</taxon>
        <taxon>Flavobacteriia</taxon>
        <taxon>Flavobacteriales</taxon>
        <taxon>Flavobacteriaceae</taxon>
        <taxon>Costertonia</taxon>
    </lineage>
</organism>
<evidence type="ECO:0000313" key="3">
    <source>
        <dbReference type="Proteomes" id="UP000509302"/>
    </source>
</evidence>
<dbReference type="EMBL" id="CP058595">
    <property type="protein sequence ID" value="QLG45254.1"/>
    <property type="molecule type" value="Genomic_DNA"/>
</dbReference>
<dbReference type="AlphaFoldDB" id="A0A7H9APC0"/>
<feature type="transmembrane region" description="Helical" evidence="1">
    <location>
        <begin position="44"/>
        <end position="61"/>
    </location>
</feature>
<reference evidence="2 3" key="1">
    <citation type="journal article" date="2006" name="Int. J. Syst. Evol. Microbiol.">
        <title>Costertonia aggregata gen. nov., sp. nov., a mesophilic marine bacterium of the family Flavobacteriaceae, isolated from a mature biofilm.</title>
        <authorList>
            <person name="Kwon K.K."/>
            <person name="Lee Y.K."/>
            <person name="Lee H.K."/>
        </authorList>
    </citation>
    <scope>NUCLEOTIDE SEQUENCE [LARGE SCALE GENOMIC DNA]</scope>
    <source>
        <strain evidence="2 3">KCCM 42265</strain>
    </source>
</reference>
<protein>
    <submittedName>
        <fullName evidence="2">Uncharacterized protein</fullName>
    </submittedName>
</protein>
<keyword evidence="1" id="KW-1133">Transmembrane helix</keyword>
<feature type="transmembrane region" description="Helical" evidence="1">
    <location>
        <begin position="300"/>
        <end position="320"/>
    </location>
</feature>
<dbReference type="Proteomes" id="UP000509302">
    <property type="component" value="Chromosome"/>
</dbReference>
<evidence type="ECO:0000313" key="2">
    <source>
        <dbReference type="EMBL" id="QLG45254.1"/>
    </source>
</evidence>
<accession>A0A7H9APC0</accession>
<sequence length="328" mass="37725">MADKQPQNNSDEIDLGQLFQMIGKGLNKIFIGFLRVFLYLKKRIFILLGLLIIGAALGYGLNQIRTKRLKTEVIVKPNMESKNYLYDVVNEIQANLKAKNIDFFKSIGVNLENLEGLEIEIGRVEGSKSSESDLKYLELLQSFEKTDAISDIVRAELENKSSFNHRITFFYKDADKGQRFAEKIIEYINTNDYFDGLVKTFRSNAENRIEENKTLLKQVDELVANYSKKMAQEDRLTGSERIVLDNQEQMDITGLFNLKNSLIRDIELKKMDLQENTDAIKVINFGKPQQVQKSFFGKSLVLIPLVLLGIFFVFSFLKYLNKKAAEIQ</sequence>
<proteinExistence type="predicted"/>
<gene>
    <name evidence="2" type="ORF">HYG79_07805</name>
</gene>
<evidence type="ECO:0000256" key="1">
    <source>
        <dbReference type="SAM" id="Phobius"/>
    </source>
</evidence>
<keyword evidence="1" id="KW-0812">Transmembrane</keyword>
<keyword evidence="3" id="KW-1185">Reference proteome</keyword>
<dbReference type="RefSeq" id="WP_179241543.1">
    <property type="nucleotide sequence ID" value="NZ_CP058595.1"/>
</dbReference>